<dbReference type="EC" id="3.1.26.5" evidence="7 8"/>
<dbReference type="InterPro" id="IPR000100">
    <property type="entry name" value="RNase_P"/>
</dbReference>
<keyword evidence="10" id="KW-1185">Reference proteome</keyword>
<dbReference type="EMBL" id="QICL01000048">
    <property type="protein sequence ID" value="PXV58429.1"/>
    <property type="molecule type" value="Genomic_DNA"/>
</dbReference>
<name>A0A2V3PKC5_9BACT</name>
<dbReference type="OrthoDB" id="1524972at2"/>
<comment type="similarity">
    <text evidence="7">Belongs to the RnpA family.</text>
</comment>
<proteinExistence type="inferred from homology"/>
<accession>A0A2V3PKC5</accession>
<keyword evidence="4 7" id="KW-0255">Endonuclease</keyword>
<dbReference type="GO" id="GO:0000049">
    <property type="term" value="F:tRNA binding"/>
    <property type="evidence" value="ECO:0007669"/>
    <property type="project" value="UniProtKB-UniRule"/>
</dbReference>
<keyword evidence="3 7" id="KW-0540">Nuclease</keyword>
<dbReference type="InterPro" id="IPR014721">
    <property type="entry name" value="Ribsml_uS5_D2-typ_fold_subgr"/>
</dbReference>
<evidence type="ECO:0000256" key="8">
    <source>
        <dbReference type="NCBIfam" id="TIGR00188"/>
    </source>
</evidence>
<dbReference type="PANTHER" id="PTHR33992:SF1">
    <property type="entry name" value="RIBONUCLEASE P PROTEIN COMPONENT"/>
    <property type="match status" value="1"/>
</dbReference>
<dbReference type="PANTHER" id="PTHR33992">
    <property type="entry name" value="RIBONUCLEASE P PROTEIN COMPONENT"/>
    <property type="match status" value="1"/>
</dbReference>
<comment type="catalytic activity">
    <reaction evidence="7">
        <text>Endonucleolytic cleavage of RNA, removing 5'-extranucleotides from tRNA precursor.</text>
        <dbReference type="EC" id="3.1.26.5"/>
    </reaction>
</comment>
<dbReference type="InterPro" id="IPR020539">
    <property type="entry name" value="RNase_P_CS"/>
</dbReference>
<dbReference type="Proteomes" id="UP000247973">
    <property type="component" value="Unassembled WGS sequence"/>
</dbReference>
<evidence type="ECO:0000256" key="5">
    <source>
        <dbReference type="ARBA" id="ARBA00022801"/>
    </source>
</evidence>
<dbReference type="Pfam" id="PF00825">
    <property type="entry name" value="Ribonuclease_P"/>
    <property type="match status" value="1"/>
</dbReference>
<dbReference type="SUPFAM" id="SSF54211">
    <property type="entry name" value="Ribosomal protein S5 domain 2-like"/>
    <property type="match status" value="1"/>
</dbReference>
<dbReference type="HAMAP" id="MF_00227">
    <property type="entry name" value="RNase_P"/>
    <property type="match status" value="1"/>
</dbReference>
<dbReference type="GO" id="GO:0042781">
    <property type="term" value="F:3'-tRNA processing endoribonuclease activity"/>
    <property type="evidence" value="ECO:0007669"/>
    <property type="project" value="TreeGrafter"/>
</dbReference>
<keyword evidence="2 7" id="KW-0819">tRNA processing</keyword>
<sequence length="143" mass="16663">MPEKETQFTFSKNERLYAEKRIESLFAGGASFIAYPLRVVYITRETESESELPTVSILTSVSKKRFKRAVKRNRVKRLIREAYRFNKKELIDFATQSSKSYDIAFLYLKSELPTYAEIEKAILKTINTLNGKYQPETKSENNS</sequence>
<comment type="function">
    <text evidence="1 7">RNaseP catalyzes the removal of the 5'-leader sequence from pre-tRNA to produce the mature 5'-terminus. It can also cleave other RNA substrates such as 4.5S RNA. The protein component plays an auxiliary but essential role in vivo by binding to the 5'-leader sequence and broadening the substrate specificity of the ribozyme.</text>
</comment>
<dbReference type="GO" id="GO:0004526">
    <property type="term" value="F:ribonuclease P activity"/>
    <property type="evidence" value="ECO:0007669"/>
    <property type="project" value="UniProtKB-UniRule"/>
</dbReference>
<evidence type="ECO:0000256" key="4">
    <source>
        <dbReference type="ARBA" id="ARBA00022759"/>
    </source>
</evidence>
<reference evidence="9 10" key="1">
    <citation type="submission" date="2018-03" db="EMBL/GenBank/DDBJ databases">
        <title>Genomic Encyclopedia of Archaeal and Bacterial Type Strains, Phase II (KMG-II): from individual species to whole genera.</title>
        <authorList>
            <person name="Goeker M."/>
        </authorList>
    </citation>
    <scope>NUCLEOTIDE SEQUENCE [LARGE SCALE GENOMIC DNA]</scope>
    <source>
        <strain evidence="9 10">DSM 100214</strain>
    </source>
</reference>
<keyword evidence="5 7" id="KW-0378">Hydrolase</keyword>
<comment type="caution">
    <text evidence="9">The sequence shown here is derived from an EMBL/GenBank/DDBJ whole genome shotgun (WGS) entry which is preliminary data.</text>
</comment>
<dbReference type="Gene3D" id="3.30.230.10">
    <property type="match status" value="1"/>
</dbReference>
<gene>
    <name evidence="7" type="primary">rnpA</name>
    <name evidence="9" type="ORF">CLV62_14814</name>
</gene>
<dbReference type="RefSeq" id="WP_110312645.1">
    <property type="nucleotide sequence ID" value="NZ_QICL01000048.1"/>
</dbReference>
<evidence type="ECO:0000313" key="10">
    <source>
        <dbReference type="Proteomes" id="UP000247973"/>
    </source>
</evidence>
<dbReference type="AlphaFoldDB" id="A0A2V3PKC5"/>
<evidence type="ECO:0000256" key="7">
    <source>
        <dbReference type="HAMAP-Rule" id="MF_00227"/>
    </source>
</evidence>
<evidence type="ECO:0000256" key="6">
    <source>
        <dbReference type="ARBA" id="ARBA00022884"/>
    </source>
</evidence>
<dbReference type="NCBIfam" id="TIGR00188">
    <property type="entry name" value="rnpA"/>
    <property type="match status" value="1"/>
</dbReference>
<dbReference type="GO" id="GO:0001682">
    <property type="term" value="P:tRNA 5'-leader removal"/>
    <property type="evidence" value="ECO:0007669"/>
    <property type="project" value="UniProtKB-UniRule"/>
</dbReference>
<keyword evidence="6 7" id="KW-0694">RNA-binding</keyword>
<dbReference type="InterPro" id="IPR020568">
    <property type="entry name" value="Ribosomal_Su5_D2-typ_SF"/>
</dbReference>
<evidence type="ECO:0000256" key="3">
    <source>
        <dbReference type="ARBA" id="ARBA00022722"/>
    </source>
</evidence>
<dbReference type="PROSITE" id="PS00648">
    <property type="entry name" value="RIBONUCLEASE_P"/>
    <property type="match status" value="1"/>
</dbReference>
<dbReference type="GO" id="GO:0030677">
    <property type="term" value="C:ribonuclease P complex"/>
    <property type="evidence" value="ECO:0007669"/>
    <property type="project" value="TreeGrafter"/>
</dbReference>
<protein>
    <recommendedName>
        <fullName evidence="7 8">Ribonuclease P protein component</fullName>
        <shortName evidence="7">RNase P protein</shortName>
        <shortName evidence="7">RNaseP protein</shortName>
        <ecNumber evidence="7 8">3.1.26.5</ecNumber>
    </recommendedName>
    <alternativeName>
        <fullName evidence="7">Protein C5</fullName>
    </alternativeName>
</protein>
<comment type="subunit">
    <text evidence="7">Consists of a catalytic RNA component (M1 or rnpB) and a protein subunit.</text>
</comment>
<evidence type="ECO:0000256" key="1">
    <source>
        <dbReference type="ARBA" id="ARBA00002663"/>
    </source>
</evidence>
<evidence type="ECO:0000313" key="9">
    <source>
        <dbReference type="EMBL" id="PXV58429.1"/>
    </source>
</evidence>
<organism evidence="9 10">
    <name type="scientific">Dysgonomonas alginatilytica</name>
    <dbReference type="NCBI Taxonomy" id="1605892"/>
    <lineage>
        <taxon>Bacteria</taxon>
        <taxon>Pseudomonadati</taxon>
        <taxon>Bacteroidota</taxon>
        <taxon>Bacteroidia</taxon>
        <taxon>Bacteroidales</taxon>
        <taxon>Dysgonomonadaceae</taxon>
        <taxon>Dysgonomonas</taxon>
    </lineage>
</organism>
<evidence type="ECO:0000256" key="2">
    <source>
        <dbReference type="ARBA" id="ARBA00022694"/>
    </source>
</evidence>